<dbReference type="Pfam" id="PF00854">
    <property type="entry name" value="PTR2"/>
    <property type="match status" value="2"/>
</dbReference>
<feature type="transmembrane region" description="Helical" evidence="6">
    <location>
        <begin position="412"/>
        <end position="431"/>
    </location>
</feature>
<sequence>MEAEALLPQPEPPLCAVDHLGRPVSHGSSGGWPAAIFIIGVEVAERFAFCGIMGNLMIYLTGPLGQSTAAAASAVNAWIGAAMLLPLLGSAVADSWLGRYRTVICASLLYMLGLGMLTLSTVLAPGERAGCAGKAPGSAGCSTSSSAQVALFFFSLYMVALAQGGHKPCVQAFGADQFDENDPGELASRSSFFNWWYFASYGGNTVTVSVLNYVQESISWQLGFAIPCAAMALALAIFCLGTKTYRFPQLPSAKRMPHDSEHSPLPMPMPTGDHGATALLKLFPIWASCLIYAVVLSQWFTFFTKQASTLDRRIGTLVVPAASLQNLINASLMIFLPIYERVFVPLARKHTKNPSGITALERIGVGLAISILMMIVAALVEMKRLRVVTECGLLDKPEVTIPMSVMWMVPQYMLIGLSDTFAIIGLQEFFYDQVPDSLRSLGLALFLSIVGAGNFISSFVVYAIDRLATNAGESWFSNNLNRGHLDYFYWLLALLSAIGLAAYMYFAQMYVPKKKVLSVQ</sequence>
<dbReference type="FunFam" id="1.20.1250.20:FF:001017">
    <property type="entry name" value="Os08g0527700 protein"/>
    <property type="match status" value="1"/>
</dbReference>
<dbReference type="PANTHER" id="PTHR11654">
    <property type="entry name" value="OLIGOPEPTIDE TRANSPORTER-RELATED"/>
    <property type="match status" value="1"/>
</dbReference>
<evidence type="ECO:0000256" key="4">
    <source>
        <dbReference type="ARBA" id="ARBA00022989"/>
    </source>
</evidence>
<feature type="transmembrane region" description="Helical" evidence="6">
    <location>
        <begin position="443"/>
        <end position="464"/>
    </location>
</feature>
<dbReference type="AlphaFoldDB" id="A0AAD8RP85"/>
<gene>
    <name evidence="7" type="ORF">QYE76_002943</name>
</gene>
<evidence type="ECO:0000256" key="1">
    <source>
        <dbReference type="ARBA" id="ARBA00004141"/>
    </source>
</evidence>
<comment type="caution">
    <text evidence="7">The sequence shown here is derived from an EMBL/GenBank/DDBJ whole genome shotgun (WGS) entry which is preliminary data.</text>
</comment>
<feature type="transmembrane region" description="Helical" evidence="6">
    <location>
        <begin position="68"/>
        <end position="88"/>
    </location>
</feature>
<feature type="transmembrane region" description="Helical" evidence="6">
    <location>
        <begin position="220"/>
        <end position="240"/>
    </location>
</feature>
<dbReference type="GO" id="GO:0022857">
    <property type="term" value="F:transmembrane transporter activity"/>
    <property type="evidence" value="ECO:0007669"/>
    <property type="project" value="InterPro"/>
</dbReference>
<evidence type="ECO:0000313" key="7">
    <source>
        <dbReference type="EMBL" id="KAK1628628.1"/>
    </source>
</evidence>
<feature type="transmembrane region" description="Helical" evidence="6">
    <location>
        <begin position="100"/>
        <end position="124"/>
    </location>
</feature>
<evidence type="ECO:0000256" key="5">
    <source>
        <dbReference type="ARBA" id="ARBA00023136"/>
    </source>
</evidence>
<dbReference type="Gene3D" id="1.20.1250.20">
    <property type="entry name" value="MFS general substrate transporter like domains"/>
    <property type="match status" value="1"/>
</dbReference>
<dbReference type="InterPro" id="IPR018456">
    <property type="entry name" value="PTR2_symporter_CS"/>
</dbReference>
<evidence type="ECO:0000256" key="2">
    <source>
        <dbReference type="ARBA" id="ARBA00005982"/>
    </source>
</evidence>
<evidence type="ECO:0000313" key="8">
    <source>
        <dbReference type="Proteomes" id="UP001231189"/>
    </source>
</evidence>
<evidence type="ECO:0000256" key="6">
    <source>
        <dbReference type="SAM" id="Phobius"/>
    </source>
</evidence>
<comment type="subcellular location">
    <subcellularLocation>
        <location evidence="1">Membrane</location>
        <topology evidence="1">Multi-pass membrane protein</topology>
    </subcellularLocation>
</comment>
<feature type="transmembrane region" description="Helical" evidence="6">
    <location>
        <begin position="487"/>
        <end position="506"/>
    </location>
</feature>
<keyword evidence="3 6" id="KW-0812">Transmembrane</keyword>
<keyword evidence="4 6" id="KW-1133">Transmembrane helix</keyword>
<dbReference type="FunFam" id="1.20.1250.20:FF:001033">
    <property type="entry name" value="Oligopeptide transporter, kidney isoform"/>
    <property type="match status" value="1"/>
</dbReference>
<keyword evidence="8" id="KW-1185">Reference proteome</keyword>
<organism evidence="7 8">
    <name type="scientific">Lolium multiflorum</name>
    <name type="common">Italian ryegrass</name>
    <name type="synonym">Lolium perenne subsp. multiflorum</name>
    <dbReference type="NCBI Taxonomy" id="4521"/>
    <lineage>
        <taxon>Eukaryota</taxon>
        <taxon>Viridiplantae</taxon>
        <taxon>Streptophyta</taxon>
        <taxon>Embryophyta</taxon>
        <taxon>Tracheophyta</taxon>
        <taxon>Spermatophyta</taxon>
        <taxon>Magnoliopsida</taxon>
        <taxon>Liliopsida</taxon>
        <taxon>Poales</taxon>
        <taxon>Poaceae</taxon>
        <taxon>BOP clade</taxon>
        <taxon>Pooideae</taxon>
        <taxon>Poodae</taxon>
        <taxon>Poeae</taxon>
        <taxon>Poeae Chloroplast Group 2 (Poeae type)</taxon>
        <taxon>Loliodinae</taxon>
        <taxon>Loliinae</taxon>
        <taxon>Lolium</taxon>
    </lineage>
</organism>
<feature type="transmembrane region" description="Helical" evidence="6">
    <location>
        <begin position="279"/>
        <end position="302"/>
    </location>
</feature>
<comment type="similarity">
    <text evidence="2">Belongs to the major facilitator superfamily. Proton-dependent oligopeptide transporter (POT/PTR) (TC 2.A.17) family.</text>
</comment>
<proteinExistence type="inferred from homology"/>
<dbReference type="InterPro" id="IPR036259">
    <property type="entry name" value="MFS_trans_sf"/>
</dbReference>
<feature type="transmembrane region" description="Helical" evidence="6">
    <location>
        <begin position="314"/>
        <end position="339"/>
    </location>
</feature>
<dbReference type="PROSITE" id="PS01022">
    <property type="entry name" value="PTR2_1"/>
    <property type="match status" value="1"/>
</dbReference>
<dbReference type="GO" id="GO:0006857">
    <property type="term" value="P:oligopeptide transport"/>
    <property type="evidence" value="ECO:0007669"/>
    <property type="project" value="InterPro"/>
</dbReference>
<keyword evidence="5 6" id="KW-0472">Membrane</keyword>
<reference evidence="7" key="1">
    <citation type="submission" date="2023-07" db="EMBL/GenBank/DDBJ databases">
        <title>A chromosome-level genome assembly of Lolium multiflorum.</title>
        <authorList>
            <person name="Chen Y."/>
            <person name="Copetti D."/>
            <person name="Kolliker R."/>
            <person name="Studer B."/>
        </authorList>
    </citation>
    <scope>NUCLEOTIDE SEQUENCE</scope>
    <source>
        <strain evidence="7">02402/16</strain>
        <tissue evidence="7">Leaf</tissue>
    </source>
</reference>
<dbReference type="SUPFAM" id="SSF103473">
    <property type="entry name" value="MFS general substrate transporter"/>
    <property type="match status" value="1"/>
</dbReference>
<evidence type="ECO:0000256" key="3">
    <source>
        <dbReference type="ARBA" id="ARBA00022692"/>
    </source>
</evidence>
<protein>
    <submittedName>
        <fullName evidence="7">Uncharacterized protein</fullName>
    </submittedName>
</protein>
<feature type="transmembrane region" description="Helical" evidence="6">
    <location>
        <begin position="195"/>
        <end position="214"/>
    </location>
</feature>
<dbReference type="InterPro" id="IPR000109">
    <property type="entry name" value="POT_fam"/>
</dbReference>
<dbReference type="EMBL" id="JAUUTY010000005">
    <property type="protein sequence ID" value="KAK1628628.1"/>
    <property type="molecule type" value="Genomic_DNA"/>
</dbReference>
<dbReference type="GO" id="GO:0016020">
    <property type="term" value="C:membrane"/>
    <property type="evidence" value="ECO:0007669"/>
    <property type="project" value="UniProtKB-SubCell"/>
</dbReference>
<dbReference type="Proteomes" id="UP001231189">
    <property type="component" value="Unassembled WGS sequence"/>
</dbReference>
<feature type="transmembrane region" description="Helical" evidence="6">
    <location>
        <begin position="359"/>
        <end position="380"/>
    </location>
</feature>
<accession>A0AAD8RP85</accession>
<name>A0AAD8RP85_LOLMU</name>